<gene>
    <name evidence="16" type="ORF">SAMN05444008_11071</name>
</gene>
<dbReference type="GO" id="GO:0006298">
    <property type="term" value="P:mismatch repair"/>
    <property type="evidence" value="ECO:0007669"/>
    <property type="project" value="TreeGrafter"/>
</dbReference>
<keyword evidence="12" id="KW-0234">DNA repair</keyword>
<evidence type="ECO:0000256" key="11">
    <source>
        <dbReference type="ARBA" id="ARBA00023014"/>
    </source>
</evidence>
<dbReference type="NCBIfam" id="TIGR01084">
    <property type="entry name" value="mutY"/>
    <property type="match status" value="1"/>
</dbReference>
<dbReference type="Pfam" id="PF00730">
    <property type="entry name" value="HhH-GPD"/>
    <property type="match status" value="1"/>
</dbReference>
<dbReference type="GO" id="GO:0034039">
    <property type="term" value="F:8-oxo-7,8-dihydroguanine DNA N-glycosylase activity"/>
    <property type="evidence" value="ECO:0007669"/>
    <property type="project" value="TreeGrafter"/>
</dbReference>
<keyword evidence="6" id="KW-0004">4Fe-4S</keyword>
<dbReference type="EMBL" id="FQUO01000010">
    <property type="protein sequence ID" value="SHF61815.1"/>
    <property type="molecule type" value="Genomic_DNA"/>
</dbReference>
<dbReference type="PANTHER" id="PTHR42944">
    <property type="entry name" value="ADENINE DNA GLYCOSYLASE"/>
    <property type="match status" value="1"/>
</dbReference>
<dbReference type="CDD" id="cd00056">
    <property type="entry name" value="ENDO3c"/>
    <property type="match status" value="1"/>
</dbReference>
<keyword evidence="13 14" id="KW-0326">Glycosidase</keyword>
<keyword evidence="11" id="KW-0411">Iron-sulfur</keyword>
<protein>
    <recommendedName>
        <fullName evidence="5 14">Adenine DNA glycosylase</fullName>
        <ecNumber evidence="4 14">3.2.2.31</ecNumber>
    </recommendedName>
</protein>
<evidence type="ECO:0000256" key="4">
    <source>
        <dbReference type="ARBA" id="ARBA00012045"/>
    </source>
</evidence>
<dbReference type="InterPro" id="IPR023170">
    <property type="entry name" value="HhH_base_excis_C"/>
</dbReference>
<dbReference type="GO" id="GO:0000701">
    <property type="term" value="F:purine-specific mismatch base pair DNA N-glycosylase activity"/>
    <property type="evidence" value="ECO:0007669"/>
    <property type="project" value="UniProtKB-EC"/>
</dbReference>
<dbReference type="InterPro" id="IPR011257">
    <property type="entry name" value="DNA_glycosylase"/>
</dbReference>
<dbReference type="Proteomes" id="UP000184368">
    <property type="component" value="Unassembled WGS sequence"/>
</dbReference>
<evidence type="ECO:0000256" key="5">
    <source>
        <dbReference type="ARBA" id="ARBA00022023"/>
    </source>
</evidence>
<reference evidence="16 17" key="1">
    <citation type="submission" date="2016-11" db="EMBL/GenBank/DDBJ databases">
        <authorList>
            <person name="Jaros S."/>
            <person name="Januszkiewicz K."/>
            <person name="Wedrychowicz H."/>
        </authorList>
    </citation>
    <scope>NUCLEOTIDE SEQUENCE [LARGE SCALE GENOMIC DNA]</scope>
    <source>
        <strain evidence="16 17">DSM 26897</strain>
    </source>
</reference>
<evidence type="ECO:0000256" key="14">
    <source>
        <dbReference type="RuleBase" id="RU365096"/>
    </source>
</evidence>
<evidence type="ECO:0000256" key="8">
    <source>
        <dbReference type="ARBA" id="ARBA00022763"/>
    </source>
</evidence>
<dbReference type="Gene3D" id="1.10.340.30">
    <property type="entry name" value="Hypothetical protein, domain 2"/>
    <property type="match status" value="1"/>
</dbReference>
<dbReference type="InterPro" id="IPR015797">
    <property type="entry name" value="NUDIX_hydrolase-like_dom_sf"/>
</dbReference>
<dbReference type="FunFam" id="1.10.340.30:FF:000002">
    <property type="entry name" value="Adenine DNA glycosylase"/>
    <property type="match status" value="1"/>
</dbReference>
<proteinExistence type="inferred from homology"/>
<dbReference type="SMART" id="SM00478">
    <property type="entry name" value="ENDO3c"/>
    <property type="match status" value="1"/>
</dbReference>
<keyword evidence="9" id="KW-0378">Hydrolase</keyword>
<dbReference type="InterPro" id="IPR029119">
    <property type="entry name" value="MutY_C"/>
</dbReference>
<comment type="function">
    <text evidence="2">Adenine glycosylase active on G-A mispairs. MutY also corrects error-prone DNA synthesis past GO lesions which are due to the oxidatively damaged form of guanine: 7,8-dihydro-8-oxoguanine (8-oxo-dGTP).</text>
</comment>
<keyword evidence="10 14" id="KW-0408">Iron</keyword>
<evidence type="ECO:0000256" key="12">
    <source>
        <dbReference type="ARBA" id="ARBA00023204"/>
    </source>
</evidence>
<dbReference type="Gene3D" id="1.10.1670.10">
    <property type="entry name" value="Helix-hairpin-Helix base-excision DNA repair enzymes (C-terminal)"/>
    <property type="match status" value="1"/>
</dbReference>
<dbReference type="SUPFAM" id="SSF48150">
    <property type="entry name" value="DNA-glycosylase"/>
    <property type="match status" value="1"/>
</dbReference>
<dbReference type="EC" id="3.2.2.31" evidence="4 14"/>
<evidence type="ECO:0000256" key="6">
    <source>
        <dbReference type="ARBA" id="ARBA00022485"/>
    </source>
</evidence>
<comment type="cofactor">
    <cofactor evidence="14">
        <name>[4Fe-4S] cluster</name>
        <dbReference type="ChEBI" id="CHEBI:49883"/>
    </cofactor>
    <text evidence="14">Binds 1 [4Fe-4S] cluster.</text>
</comment>
<evidence type="ECO:0000256" key="7">
    <source>
        <dbReference type="ARBA" id="ARBA00022723"/>
    </source>
</evidence>
<dbReference type="SUPFAM" id="SSF55811">
    <property type="entry name" value="Nudix"/>
    <property type="match status" value="1"/>
</dbReference>
<comment type="similarity">
    <text evidence="3 14">Belongs to the Nth/MutY family.</text>
</comment>
<evidence type="ECO:0000256" key="9">
    <source>
        <dbReference type="ARBA" id="ARBA00022801"/>
    </source>
</evidence>
<evidence type="ECO:0000256" key="10">
    <source>
        <dbReference type="ARBA" id="ARBA00023004"/>
    </source>
</evidence>
<organism evidence="16 17">
    <name type="scientific">Cnuella takakiae</name>
    <dbReference type="NCBI Taxonomy" id="1302690"/>
    <lineage>
        <taxon>Bacteria</taxon>
        <taxon>Pseudomonadati</taxon>
        <taxon>Bacteroidota</taxon>
        <taxon>Chitinophagia</taxon>
        <taxon>Chitinophagales</taxon>
        <taxon>Chitinophagaceae</taxon>
        <taxon>Cnuella</taxon>
    </lineage>
</organism>
<dbReference type="STRING" id="1302690.BUE76_21120"/>
<dbReference type="InterPro" id="IPR044298">
    <property type="entry name" value="MIG/MutY"/>
</dbReference>
<dbReference type="AlphaFoldDB" id="A0A1M5D4Q1"/>
<dbReference type="GO" id="GO:0046872">
    <property type="term" value="F:metal ion binding"/>
    <property type="evidence" value="ECO:0007669"/>
    <property type="project" value="UniProtKB-UniRule"/>
</dbReference>
<keyword evidence="7" id="KW-0479">Metal-binding</keyword>
<comment type="catalytic activity">
    <reaction evidence="1 14">
        <text>Hydrolyzes free adenine bases from 7,8-dihydro-8-oxoguanine:adenine mismatched double-stranded DNA, leaving an apurinic site.</text>
        <dbReference type="EC" id="3.2.2.31"/>
    </reaction>
</comment>
<dbReference type="Pfam" id="PF00633">
    <property type="entry name" value="HHH"/>
    <property type="match status" value="1"/>
</dbReference>
<evidence type="ECO:0000256" key="2">
    <source>
        <dbReference type="ARBA" id="ARBA00002933"/>
    </source>
</evidence>
<dbReference type="GO" id="GO:0051539">
    <property type="term" value="F:4 iron, 4 sulfur cluster binding"/>
    <property type="evidence" value="ECO:0007669"/>
    <property type="project" value="UniProtKB-UniRule"/>
</dbReference>
<sequence length="363" mass="41528">MKKETVMDNAQLLERGYRFGQELLAWNSHDNKRQMPWKGEKDPYKIWLSEIMLQQTRVEQGLPYFEKFIAAYPTIRQLADAPDQEVFKLWEGLGYYSRCRNLLATARYIAYELDGIFPNKYEDILALKGVGPYTAAAIASFAYNLHHAVLDGNVYRVLSRIHGIGTPTDSAVGKNLFTTLAQAQLPDGKAAAYNQGIMDFGATVCKPLPECSTCFFADDCVAFQTGRQLALPIKEKQLQVSDRFFFYLVLEHEGKVAVRQRQAKDIWLDLFEFLLIETPEPASWQLVAAELEHAWGLSPESYQRVGTRYVVKQRLTHQLVHLSFERLALNHTIELPQLQWADKAALENFPFPKAIKEYVLAEL</sequence>
<dbReference type="PANTHER" id="PTHR42944:SF1">
    <property type="entry name" value="ADENINE DNA GLYCOSYLASE"/>
    <property type="match status" value="1"/>
</dbReference>
<name>A0A1M5D4Q1_9BACT</name>
<keyword evidence="17" id="KW-1185">Reference proteome</keyword>
<evidence type="ECO:0000259" key="15">
    <source>
        <dbReference type="SMART" id="SM00478"/>
    </source>
</evidence>
<dbReference type="GO" id="GO:0006284">
    <property type="term" value="P:base-excision repair"/>
    <property type="evidence" value="ECO:0007669"/>
    <property type="project" value="UniProtKB-UniRule"/>
</dbReference>
<feature type="domain" description="HhH-GPD" evidence="15">
    <location>
        <begin position="52"/>
        <end position="203"/>
    </location>
</feature>
<dbReference type="GO" id="GO:0032357">
    <property type="term" value="F:oxidized purine DNA binding"/>
    <property type="evidence" value="ECO:0007669"/>
    <property type="project" value="TreeGrafter"/>
</dbReference>
<dbReference type="Pfam" id="PF14815">
    <property type="entry name" value="NUDIX_4"/>
    <property type="match status" value="1"/>
</dbReference>
<evidence type="ECO:0000256" key="3">
    <source>
        <dbReference type="ARBA" id="ARBA00008343"/>
    </source>
</evidence>
<dbReference type="InterPro" id="IPR000445">
    <property type="entry name" value="HhH_motif"/>
</dbReference>
<dbReference type="RefSeq" id="WP_245798374.1">
    <property type="nucleotide sequence ID" value="NZ_FQUO01000010.1"/>
</dbReference>
<dbReference type="InterPro" id="IPR005760">
    <property type="entry name" value="A/G_AdeGlyc_MutY"/>
</dbReference>
<dbReference type="GO" id="GO:0035485">
    <property type="term" value="F:adenine/guanine mispair binding"/>
    <property type="evidence" value="ECO:0007669"/>
    <property type="project" value="TreeGrafter"/>
</dbReference>
<dbReference type="CDD" id="cd03431">
    <property type="entry name" value="NUDIX_DNA_Glycosylase_C-MutY"/>
    <property type="match status" value="1"/>
</dbReference>
<evidence type="ECO:0000313" key="16">
    <source>
        <dbReference type="EMBL" id="SHF61815.1"/>
    </source>
</evidence>
<dbReference type="Gene3D" id="3.90.79.10">
    <property type="entry name" value="Nucleoside Triphosphate Pyrophosphohydrolase"/>
    <property type="match status" value="1"/>
</dbReference>
<accession>A0A1M5D4Q1</accession>
<dbReference type="InterPro" id="IPR003265">
    <property type="entry name" value="HhH-GPD_domain"/>
</dbReference>
<evidence type="ECO:0000256" key="1">
    <source>
        <dbReference type="ARBA" id="ARBA00000843"/>
    </source>
</evidence>
<evidence type="ECO:0000313" key="17">
    <source>
        <dbReference type="Proteomes" id="UP000184368"/>
    </source>
</evidence>
<evidence type="ECO:0000256" key="13">
    <source>
        <dbReference type="ARBA" id="ARBA00023295"/>
    </source>
</evidence>
<keyword evidence="8 14" id="KW-0227">DNA damage</keyword>